<dbReference type="CDD" id="cd01185">
    <property type="entry name" value="INTN1_C_like"/>
    <property type="match status" value="1"/>
</dbReference>
<dbReference type="Gene3D" id="1.10.150.130">
    <property type="match status" value="1"/>
</dbReference>
<protein>
    <submittedName>
        <fullName evidence="5">Site-specific integrase</fullName>
    </submittedName>
</protein>
<dbReference type="InterPro" id="IPR011010">
    <property type="entry name" value="DNA_brk_join_enz"/>
</dbReference>
<dbReference type="Proteomes" id="UP001501508">
    <property type="component" value="Unassembled WGS sequence"/>
</dbReference>
<feature type="domain" description="Tyr recombinase" evidence="4">
    <location>
        <begin position="235"/>
        <end position="420"/>
    </location>
</feature>
<comment type="caution">
    <text evidence="5">The sequence shown here is derived from an EMBL/GenBank/DDBJ whole genome shotgun (WGS) entry which is preliminary data.</text>
</comment>
<dbReference type="InterPro" id="IPR025269">
    <property type="entry name" value="SAM-like_dom"/>
</dbReference>
<dbReference type="Pfam" id="PF17293">
    <property type="entry name" value="Arm-DNA-bind_5"/>
    <property type="match status" value="1"/>
</dbReference>
<sequence length="440" mass="51073">MMNLKQNLTVLFWLYRQKAKADGKAPIYARITIDGKYTELSTGKKATPKSWDANNKQILGSGLEVKLANQKLTQVQTDVERIFNGLQMHFREVTPAMVKNVYLGKPAIDEPKPIKPAPKNEQTVLEVFDEFVVRFEKRVEKGNASPGTLKHWRSTRKKVVAFIRYHFNSDDIRFSELPDTFAEDFYDYLTLYVKKPLAEVTARKQLKWIRQIVKIGVRKKLIVSNPMDGFKCSGGDVEVIPLEFWQVEKILHKSFTVERIAEVRDAFIFQCFTGFAYQDIYDLTPENIVLVGRKKERWLVKHRGKTDVGEMVPILPIVEELITQYRNHPYCITHNKLIPVNSNYRYNSYLKEIADLCEIRDITGNIRKLDTHDARHFFADMMLNNGVPLEDVSKMLGHKSIRTTMRYCRVRKSRISESVARVKQKLFTKSGELRSSLQFG</sequence>
<dbReference type="Gene3D" id="1.10.443.10">
    <property type="entry name" value="Intergrase catalytic core"/>
    <property type="match status" value="1"/>
</dbReference>
<dbReference type="InterPro" id="IPR002104">
    <property type="entry name" value="Integrase_catalytic"/>
</dbReference>
<evidence type="ECO:0000256" key="1">
    <source>
        <dbReference type="ARBA" id="ARBA00008857"/>
    </source>
</evidence>
<dbReference type="InterPro" id="IPR050090">
    <property type="entry name" value="Tyrosine_recombinase_XerCD"/>
</dbReference>
<dbReference type="EMBL" id="BAABEY010000029">
    <property type="protein sequence ID" value="GAA4443495.1"/>
    <property type="molecule type" value="Genomic_DNA"/>
</dbReference>
<reference evidence="6" key="1">
    <citation type="journal article" date="2019" name="Int. J. Syst. Evol. Microbiol.">
        <title>The Global Catalogue of Microorganisms (GCM) 10K type strain sequencing project: providing services to taxonomists for standard genome sequencing and annotation.</title>
        <authorList>
            <consortium name="The Broad Institute Genomics Platform"/>
            <consortium name="The Broad Institute Genome Sequencing Center for Infectious Disease"/>
            <person name="Wu L."/>
            <person name="Ma J."/>
        </authorList>
    </citation>
    <scope>NUCLEOTIDE SEQUENCE [LARGE SCALE GENOMIC DNA]</scope>
    <source>
        <strain evidence="6">JCM 31920</strain>
    </source>
</reference>
<dbReference type="PANTHER" id="PTHR30349">
    <property type="entry name" value="PHAGE INTEGRASE-RELATED"/>
    <property type="match status" value="1"/>
</dbReference>
<evidence type="ECO:0000256" key="3">
    <source>
        <dbReference type="ARBA" id="ARBA00023172"/>
    </source>
</evidence>
<dbReference type="RefSeq" id="WP_345031056.1">
    <property type="nucleotide sequence ID" value="NZ_BAABEY010000029.1"/>
</dbReference>
<evidence type="ECO:0000256" key="2">
    <source>
        <dbReference type="ARBA" id="ARBA00023125"/>
    </source>
</evidence>
<dbReference type="Pfam" id="PF00589">
    <property type="entry name" value="Phage_integrase"/>
    <property type="match status" value="1"/>
</dbReference>
<dbReference type="PROSITE" id="PS51898">
    <property type="entry name" value="TYR_RECOMBINASE"/>
    <property type="match status" value="1"/>
</dbReference>
<dbReference type="InterPro" id="IPR035386">
    <property type="entry name" value="Arm-DNA-bind_5"/>
</dbReference>
<dbReference type="Pfam" id="PF13102">
    <property type="entry name" value="Phage_int_SAM_5"/>
    <property type="match status" value="1"/>
</dbReference>
<gene>
    <name evidence="5" type="ORF">GCM10023091_32160</name>
</gene>
<proteinExistence type="inferred from homology"/>
<keyword evidence="6" id="KW-1185">Reference proteome</keyword>
<dbReference type="InterPro" id="IPR010998">
    <property type="entry name" value="Integrase_recombinase_N"/>
</dbReference>
<organism evidence="5 6">
    <name type="scientific">Ravibacter arvi</name>
    <dbReference type="NCBI Taxonomy" id="2051041"/>
    <lineage>
        <taxon>Bacteria</taxon>
        <taxon>Pseudomonadati</taxon>
        <taxon>Bacteroidota</taxon>
        <taxon>Cytophagia</taxon>
        <taxon>Cytophagales</taxon>
        <taxon>Spirosomataceae</taxon>
        <taxon>Ravibacter</taxon>
    </lineage>
</organism>
<evidence type="ECO:0000313" key="5">
    <source>
        <dbReference type="EMBL" id="GAA4443495.1"/>
    </source>
</evidence>
<dbReference type="SUPFAM" id="SSF56349">
    <property type="entry name" value="DNA breaking-rejoining enzymes"/>
    <property type="match status" value="1"/>
</dbReference>
<keyword evidence="2" id="KW-0238">DNA-binding</keyword>
<keyword evidence="3" id="KW-0233">DNA recombination</keyword>
<dbReference type="InterPro" id="IPR013762">
    <property type="entry name" value="Integrase-like_cat_sf"/>
</dbReference>
<dbReference type="PANTHER" id="PTHR30349:SF64">
    <property type="entry name" value="PROPHAGE INTEGRASE INTD-RELATED"/>
    <property type="match status" value="1"/>
</dbReference>
<accession>A0ABP8M606</accession>
<evidence type="ECO:0000313" key="6">
    <source>
        <dbReference type="Proteomes" id="UP001501508"/>
    </source>
</evidence>
<name>A0ABP8M606_9BACT</name>
<evidence type="ECO:0000259" key="4">
    <source>
        <dbReference type="PROSITE" id="PS51898"/>
    </source>
</evidence>
<comment type="similarity">
    <text evidence="1">Belongs to the 'phage' integrase family.</text>
</comment>